<feature type="domain" description="NAD glycohydrolase translocation F5/8 type C" evidence="1">
    <location>
        <begin position="38"/>
        <end position="212"/>
    </location>
</feature>
<gene>
    <name evidence="2" type="ORF">LPTSP2_32620</name>
</gene>
<reference evidence="3" key="1">
    <citation type="journal article" date="2019" name="Microbiol. Immunol.">
        <title>Molecular and phenotypic characterization of Leptospira johnsonii sp. nov., Leptospira ellinghausenii sp. nov. and Leptospira ryugenii sp. nov. isolated from soil and water in Japan.</title>
        <authorList>
            <person name="Masuzawa T."/>
            <person name="Saito M."/>
            <person name="Nakao R."/>
            <person name="Nikaido Y."/>
            <person name="Matsumoto M."/>
            <person name="Ogawa M."/>
            <person name="Yokoyama M."/>
            <person name="Hidaka Y."/>
            <person name="Tomita J."/>
            <person name="Sakakibara K."/>
            <person name="Suzuki K."/>
            <person name="Yasuda S."/>
            <person name="Sato H."/>
            <person name="Yamaguchi M."/>
            <person name="Yoshida S.I."/>
            <person name="Koizumi N."/>
            <person name="Kawamura Y."/>
        </authorList>
    </citation>
    <scope>NUCLEOTIDE SEQUENCE [LARGE SCALE GENOMIC DNA]</scope>
    <source>
        <strain evidence="3">E18</strain>
    </source>
</reference>
<dbReference type="EMBL" id="BFAZ01000009">
    <property type="protein sequence ID" value="GBF43959.1"/>
    <property type="molecule type" value="Genomic_DNA"/>
</dbReference>
<comment type="caution">
    <text evidence="2">The sequence shown here is derived from an EMBL/GenBank/DDBJ whole genome shotgun (WGS) entry which is preliminary data.</text>
</comment>
<dbReference type="NCBIfam" id="NF047619">
    <property type="entry name" value="NADase_discoid"/>
    <property type="match status" value="1"/>
</dbReference>
<dbReference type="Pfam" id="PF25302">
    <property type="entry name" value="NADase_transloc"/>
    <property type="match status" value="1"/>
</dbReference>
<protein>
    <recommendedName>
        <fullName evidence="1">NAD glycohydrolase translocation F5/8 type C domain-containing protein</fullName>
    </recommendedName>
</protein>
<accession>A0A2P2DH76</accession>
<dbReference type="RefSeq" id="WP_108960802.1">
    <property type="nucleotide sequence ID" value="NZ_BFAZ01000009.1"/>
</dbReference>
<evidence type="ECO:0000313" key="3">
    <source>
        <dbReference type="Proteomes" id="UP000245206"/>
    </source>
</evidence>
<dbReference type="Proteomes" id="UP000245206">
    <property type="component" value="Unassembled WGS sequence"/>
</dbReference>
<dbReference type="AlphaFoldDB" id="A0A2P2DH76"/>
<evidence type="ECO:0000259" key="1">
    <source>
        <dbReference type="Pfam" id="PF25302"/>
    </source>
</evidence>
<organism evidence="2 3">
    <name type="scientific">Leptospira ellinghausenii</name>
    <dbReference type="NCBI Taxonomy" id="1917822"/>
    <lineage>
        <taxon>Bacteria</taxon>
        <taxon>Pseudomonadati</taxon>
        <taxon>Spirochaetota</taxon>
        <taxon>Spirochaetia</taxon>
        <taxon>Leptospirales</taxon>
        <taxon>Leptospiraceae</taxon>
        <taxon>Leptospira</taxon>
    </lineage>
</organism>
<name>A0A2P2DH76_9LEPT</name>
<dbReference type="OrthoDB" id="85718at2"/>
<proteinExistence type="predicted"/>
<evidence type="ECO:0000313" key="2">
    <source>
        <dbReference type="EMBL" id="GBF43959.1"/>
    </source>
</evidence>
<dbReference type="InterPro" id="IPR057561">
    <property type="entry name" value="NADase_transloc"/>
</dbReference>
<keyword evidence="3" id="KW-1185">Reference proteome</keyword>
<sequence length="225" mass="25963">MKVKILTLMIFPLFILFARDRKFDQLYEKVNIENIPIASSFLLEKGKSKKEYSGEKINDRNYDTAWCVSKNQGIGESIYLSFPNDFSYGTYDNLAINDFPISFALFNGFSKTEDLFFANNRVKRILIEFTEIPYSFATGDFTLKGDINLHGEPILNSIHEFSLIDSKELQKIKFKIKPKQKNQEGYQMGILAKMTILEIYPGTKYKDTCITEAGLFAGIEKYEKK</sequence>